<evidence type="ECO:0000313" key="4">
    <source>
        <dbReference type="Proteomes" id="UP000198953"/>
    </source>
</evidence>
<dbReference type="OrthoDB" id="9758793at2"/>
<dbReference type="Gene3D" id="3.30.750.44">
    <property type="match status" value="1"/>
</dbReference>
<dbReference type="Pfam" id="PF14684">
    <property type="entry name" value="Tricorn_C1"/>
    <property type="match status" value="1"/>
</dbReference>
<feature type="domain" description="Tail specific protease" evidence="2">
    <location>
        <begin position="209"/>
        <end position="435"/>
    </location>
</feature>
<dbReference type="Gene3D" id="3.90.226.10">
    <property type="entry name" value="2-enoyl-CoA Hydratase, Chain A, domain 1"/>
    <property type="match status" value="1"/>
</dbReference>
<dbReference type="PANTHER" id="PTHR32060:SF30">
    <property type="entry name" value="CARBOXY-TERMINAL PROCESSING PROTEASE CTPA"/>
    <property type="match status" value="1"/>
</dbReference>
<dbReference type="SUPFAM" id="SSF52096">
    <property type="entry name" value="ClpP/crotonase"/>
    <property type="match status" value="1"/>
</dbReference>
<dbReference type="EMBL" id="FOBF01000020">
    <property type="protein sequence ID" value="SEN01382.1"/>
    <property type="molecule type" value="Genomic_DNA"/>
</dbReference>
<dbReference type="Pfam" id="PF03572">
    <property type="entry name" value="Peptidase_S41"/>
    <property type="match status" value="1"/>
</dbReference>
<keyword evidence="1" id="KW-0732">Signal</keyword>
<protein>
    <submittedName>
        <fullName evidence="3">C-terminal processing protease CtpA/Prc, contains a PDZ domain</fullName>
    </submittedName>
</protein>
<reference evidence="3 4" key="1">
    <citation type="submission" date="2016-10" db="EMBL/GenBank/DDBJ databases">
        <authorList>
            <person name="de Groot N.N."/>
        </authorList>
    </citation>
    <scope>NUCLEOTIDE SEQUENCE [LARGE SCALE GENOMIC DNA]</scope>
    <source>
        <strain evidence="3 4">DSM 43357</strain>
    </source>
</reference>
<dbReference type="InterPro" id="IPR005151">
    <property type="entry name" value="Tail-specific_protease"/>
</dbReference>
<feature type="signal peptide" evidence="1">
    <location>
        <begin position="1"/>
        <end position="25"/>
    </location>
</feature>
<evidence type="ECO:0000256" key="1">
    <source>
        <dbReference type="SAM" id="SignalP"/>
    </source>
</evidence>
<gene>
    <name evidence="3" type="ORF">SAMN05660976_06640</name>
</gene>
<name>A0A1H8D2K3_9ACTN</name>
<feature type="chain" id="PRO_5011588099" evidence="1">
    <location>
        <begin position="26"/>
        <end position="472"/>
    </location>
</feature>
<dbReference type="STRING" id="46177.SAMN05660976_06640"/>
<dbReference type="GO" id="GO:0030288">
    <property type="term" value="C:outer membrane-bounded periplasmic space"/>
    <property type="evidence" value="ECO:0007669"/>
    <property type="project" value="TreeGrafter"/>
</dbReference>
<dbReference type="GO" id="GO:0006508">
    <property type="term" value="P:proteolysis"/>
    <property type="evidence" value="ECO:0007669"/>
    <property type="project" value="UniProtKB-KW"/>
</dbReference>
<dbReference type="GO" id="GO:0004175">
    <property type="term" value="F:endopeptidase activity"/>
    <property type="evidence" value="ECO:0007669"/>
    <property type="project" value="TreeGrafter"/>
</dbReference>
<evidence type="ECO:0000259" key="2">
    <source>
        <dbReference type="SMART" id="SM00245"/>
    </source>
</evidence>
<keyword evidence="4" id="KW-1185">Reference proteome</keyword>
<proteinExistence type="predicted"/>
<dbReference type="Proteomes" id="UP000198953">
    <property type="component" value="Unassembled WGS sequence"/>
</dbReference>
<keyword evidence="3" id="KW-0378">Hydrolase</keyword>
<dbReference type="InterPro" id="IPR028204">
    <property type="entry name" value="Tricorn_C1"/>
</dbReference>
<dbReference type="InterPro" id="IPR029045">
    <property type="entry name" value="ClpP/crotonase-like_dom_sf"/>
</dbReference>
<accession>A0A1H8D2K3</accession>
<organism evidence="3 4">
    <name type="scientific">Nonomuraea pusilla</name>
    <dbReference type="NCBI Taxonomy" id="46177"/>
    <lineage>
        <taxon>Bacteria</taxon>
        <taxon>Bacillati</taxon>
        <taxon>Actinomycetota</taxon>
        <taxon>Actinomycetes</taxon>
        <taxon>Streptosporangiales</taxon>
        <taxon>Streptosporangiaceae</taxon>
        <taxon>Nonomuraea</taxon>
    </lineage>
</organism>
<evidence type="ECO:0000313" key="3">
    <source>
        <dbReference type="EMBL" id="SEN01382.1"/>
    </source>
</evidence>
<dbReference type="AlphaFoldDB" id="A0A1H8D2K3"/>
<dbReference type="GO" id="GO:0007165">
    <property type="term" value="P:signal transduction"/>
    <property type="evidence" value="ECO:0007669"/>
    <property type="project" value="TreeGrafter"/>
</dbReference>
<dbReference type="PANTHER" id="PTHR32060">
    <property type="entry name" value="TAIL-SPECIFIC PROTEASE"/>
    <property type="match status" value="1"/>
</dbReference>
<dbReference type="SMART" id="SM00245">
    <property type="entry name" value="TSPc"/>
    <property type="match status" value="1"/>
</dbReference>
<sequence length="472" mass="50672">MRIKTTAAVALATAALLAPAAPAHASTAGRLDGFWRSDGYGMVASIKDGVLRLYDVTAISCLPHGEPVEQIGRGPGGAATFGQEGQPYATLTPRTRDRARAAFTGDVATKDLRRVPALPPRCAQPARRDPVTTFDVFWRNFQENYLDFAAKGVDWKAQRDRYRPKVNSRTTDEQLFTVLSDMIKPLGDAHTGIMAGEKRQFMGIRPGTRLPLEGALKKKIDKSVAANLGVPMREWGAGQLGYADLPDGLGYLRITGFGGYAGETATLAADQAALDRVLDTVFTPDRVRRLRGLVIDVRFNSGGYDLLGLQVAARLTEKPYLAYTKRARDDAGGPSGYTPTRPVKVRPASGTVYDGPIALLTSDMTVSAGETFTMALAGRTPEPTRIGSHTQGAFSDILARVLPNGWQFGLSNEDYRTPSGKTYEGVGLPPHIRTPVFTDDELAAGRDSALERAVALLAPPNPSATQSSGRGQ</sequence>
<dbReference type="GO" id="GO:0008236">
    <property type="term" value="F:serine-type peptidase activity"/>
    <property type="evidence" value="ECO:0007669"/>
    <property type="project" value="InterPro"/>
</dbReference>
<dbReference type="CDD" id="cd07563">
    <property type="entry name" value="Peptidase_S41_IRBP"/>
    <property type="match status" value="1"/>
</dbReference>
<keyword evidence="3" id="KW-0645">Protease</keyword>
<dbReference type="RefSeq" id="WP_091104485.1">
    <property type="nucleotide sequence ID" value="NZ_FOBF01000020.1"/>
</dbReference>